<proteinExistence type="predicted"/>
<gene>
    <name evidence="2" type="ordered locus">MTR_6g077880</name>
</gene>
<accession>G7KKB9</accession>
<dbReference type="Proteomes" id="UP000002051">
    <property type="component" value="Chromosome 6"/>
</dbReference>
<feature type="transmembrane region" description="Helical" evidence="1">
    <location>
        <begin position="20"/>
        <end position="41"/>
    </location>
</feature>
<evidence type="ECO:0000313" key="4">
    <source>
        <dbReference type="Proteomes" id="UP000002051"/>
    </source>
</evidence>
<reference evidence="2 4" key="2">
    <citation type="journal article" date="2014" name="BMC Genomics">
        <title>An improved genome release (version Mt4.0) for the model legume Medicago truncatula.</title>
        <authorList>
            <person name="Tang H."/>
            <person name="Krishnakumar V."/>
            <person name="Bidwell S."/>
            <person name="Rosen B."/>
            <person name="Chan A."/>
            <person name="Zhou S."/>
            <person name="Gentzbittel L."/>
            <person name="Childs K.L."/>
            <person name="Yandell M."/>
            <person name="Gundlach H."/>
            <person name="Mayer K.F."/>
            <person name="Schwartz D.C."/>
            <person name="Town C.D."/>
        </authorList>
    </citation>
    <scope>GENOME REANNOTATION</scope>
    <source>
        <strain evidence="3 4">cv. Jemalong A17</strain>
    </source>
</reference>
<dbReference type="PaxDb" id="3880-AES76373"/>
<evidence type="ECO:0000313" key="3">
    <source>
        <dbReference type="EnsemblPlants" id="AES76373"/>
    </source>
</evidence>
<organism evidence="2 4">
    <name type="scientific">Medicago truncatula</name>
    <name type="common">Barrel medic</name>
    <name type="synonym">Medicago tribuloides</name>
    <dbReference type="NCBI Taxonomy" id="3880"/>
    <lineage>
        <taxon>Eukaryota</taxon>
        <taxon>Viridiplantae</taxon>
        <taxon>Streptophyta</taxon>
        <taxon>Embryophyta</taxon>
        <taxon>Tracheophyta</taxon>
        <taxon>Spermatophyta</taxon>
        <taxon>Magnoliopsida</taxon>
        <taxon>eudicotyledons</taxon>
        <taxon>Gunneridae</taxon>
        <taxon>Pentapetalae</taxon>
        <taxon>rosids</taxon>
        <taxon>fabids</taxon>
        <taxon>Fabales</taxon>
        <taxon>Fabaceae</taxon>
        <taxon>Papilionoideae</taxon>
        <taxon>50 kb inversion clade</taxon>
        <taxon>NPAAA clade</taxon>
        <taxon>Hologalegina</taxon>
        <taxon>IRL clade</taxon>
        <taxon>Trifolieae</taxon>
        <taxon>Medicago</taxon>
    </lineage>
</organism>
<keyword evidence="1" id="KW-1133">Transmembrane helix</keyword>
<evidence type="ECO:0000256" key="1">
    <source>
        <dbReference type="SAM" id="Phobius"/>
    </source>
</evidence>
<dbReference type="AlphaFoldDB" id="G7KKB9"/>
<protein>
    <submittedName>
        <fullName evidence="2">Transmembrane protein, putative</fullName>
    </submittedName>
</protein>
<evidence type="ECO:0000313" key="2">
    <source>
        <dbReference type="EMBL" id="AES76373.1"/>
    </source>
</evidence>
<keyword evidence="1" id="KW-0472">Membrane</keyword>
<dbReference type="EMBL" id="CM001222">
    <property type="protein sequence ID" value="AES76373.1"/>
    <property type="molecule type" value="Genomic_DNA"/>
</dbReference>
<keyword evidence="1 2" id="KW-0812">Transmembrane</keyword>
<name>G7KKB9_MEDTR</name>
<dbReference type="HOGENOM" id="CLU_172100_2_0_1"/>
<reference evidence="2 4" key="1">
    <citation type="journal article" date="2011" name="Nature">
        <title>The Medicago genome provides insight into the evolution of rhizobial symbioses.</title>
        <authorList>
            <person name="Young N.D."/>
            <person name="Debelle F."/>
            <person name="Oldroyd G.E."/>
            <person name="Geurts R."/>
            <person name="Cannon S.B."/>
            <person name="Udvardi M.K."/>
            <person name="Benedito V.A."/>
            <person name="Mayer K.F."/>
            <person name="Gouzy J."/>
            <person name="Schoof H."/>
            <person name="Van de Peer Y."/>
            <person name="Proost S."/>
            <person name="Cook D.R."/>
            <person name="Meyers B.C."/>
            <person name="Spannagl M."/>
            <person name="Cheung F."/>
            <person name="De Mita S."/>
            <person name="Krishnakumar V."/>
            <person name="Gundlach H."/>
            <person name="Zhou S."/>
            <person name="Mudge J."/>
            <person name="Bharti A.K."/>
            <person name="Murray J.D."/>
            <person name="Naoumkina M.A."/>
            <person name="Rosen B."/>
            <person name="Silverstein K.A."/>
            <person name="Tang H."/>
            <person name="Rombauts S."/>
            <person name="Zhao P.X."/>
            <person name="Zhou P."/>
            <person name="Barbe V."/>
            <person name="Bardou P."/>
            <person name="Bechner M."/>
            <person name="Bellec A."/>
            <person name="Berger A."/>
            <person name="Berges H."/>
            <person name="Bidwell S."/>
            <person name="Bisseling T."/>
            <person name="Choisne N."/>
            <person name="Couloux A."/>
            <person name="Denny R."/>
            <person name="Deshpande S."/>
            <person name="Dai X."/>
            <person name="Doyle J.J."/>
            <person name="Dudez A.M."/>
            <person name="Farmer A.D."/>
            <person name="Fouteau S."/>
            <person name="Franken C."/>
            <person name="Gibelin C."/>
            <person name="Gish J."/>
            <person name="Goldstein S."/>
            <person name="Gonzalez A.J."/>
            <person name="Green P.J."/>
            <person name="Hallab A."/>
            <person name="Hartog M."/>
            <person name="Hua A."/>
            <person name="Humphray S.J."/>
            <person name="Jeong D.H."/>
            <person name="Jing Y."/>
            <person name="Jocker A."/>
            <person name="Kenton S.M."/>
            <person name="Kim D.J."/>
            <person name="Klee K."/>
            <person name="Lai H."/>
            <person name="Lang C."/>
            <person name="Lin S."/>
            <person name="Macmil S.L."/>
            <person name="Magdelenat G."/>
            <person name="Matthews L."/>
            <person name="McCorrison J."/>
            <person name="Monaghan E.L."/>
            <person name="Mun J.H."/>
            <person name="Najar F.Z."/>
            <person name="Nicholson C."/>
            <person name="Noirot C."/>
            <person name="O'Bleness M."/>
            <person name="Paule C.R."/>
            <person name="Poulain J."/>
            <person name="Prion F."/>
            <person name="Qin B."/>
            <person name="Qu C."/>
            <person name="Retzel E.F."/>
            <person name="Riddle C."/>
            <person name="Sallet E."/>
            <person name="Samain S."/>
            <person name="Samson N."/>
            <person name="Sanders I."/>
            <person name="Saurat O."/>
            <person name="Scarpelli C."/>
            <person name="Schiex T."/>
            <person name="Segurens B."/>
            <person name="Severin A.J."/>
            <person name="Sherrier D.J."/>
            <person name="Shi R."/>
            <person name="Sims S."/>
            <person name="Singer S.R."/>
            <person name="Sinharoy S."/>
            <person name="Sterck L."/>
            <person name="Viollet A."/>
            <person name="Wang B.B."/>
            <person name="Wang K."/>
            <person name="Wang M."/>
            <person name="Wang X."/>
            <person name="Warfsmann J."/>
            <person name="Weissenbach J."/>
            <person name="White D.D."/>
            <person name="White J.D."/>
            <person name="Wiley G.B."/>
            <person name="Wincker P."/>
            <person name="Xing Y."/>
            <person name="Yang L."/>
            <person name="Yao Z."/>
            <person name="Ying F."/>
            <person name="Zhai J."/>
            <person name="Zhou L."/>
            <person name="Zuber A."/>
            <person name="Denarie J."/>
            <person name="Dixon R.A."/>
            <person name="May G.D."/>
            <person name="Schwartz D.C."/>
            <person name="Rogers J."/>
            <person name="Quetier F."/>
            <person name="Town C.D."/>
            <person name="Roe B.A."/>
        </authorList>
    </citation>
    <scope>NUCLEOTIDE SEQUENCE [LARGE SCALE GENOMIC DNA]</scope>
    <source>
        <strain evidence="2">A17</strain>
        <strain evidence="3 4">cv. Jemalong A17</strain>
    </source>
</reference>
<sequence>MIWASTLQIRKHGYFGDLDFIILFVGISLLYAINLGVVSLFTDSPITFLAMFVFDVLHQFD</sequence>
<dbReference type="EnsemblPlants" id="AES76373">
    <property type="protein sequence ID" value="AES76373"/>
    <property type="gene ID" value="MTR_6g077880"/>
</dbReference>
<reference evidence="3" key="3">
    <citation type="submission" date="2015-04" db="UniProtKB">
        <authorList>
            <consortium name="EnsemblPlants"/>
        </authorList>
    </citation>
    <scope>IDENTIFICATION</scope>
    <source>
        <strain evidence="3">cv. Jemalong A17</strain>
    </source>
</reference>
<keyword evidence="4" id="KW-1185">Reference proteome</keyword>